<dbReference type="Proteomes" id="UP001196413">
    <property type="component" value="Unassembled WGS sequence"/>
</dbReference>
<gene>
    <name evidence="1" type="ORF">KIN20_026536</name>
</gene>
<proteinExistence type="predicted"/>
<evidence type="ECO:0000313" key="1">
    <source>
        <dbReference type="EMBL" id="KAJ1366024.1"/>
    </source>
</evidence>
<protein>
    <submittedName>
        <fullName evidence="1">Uncharacterized protein</fullName>
    </submittedName>
</protein>
<comment type="caution">
    <text evidence="1">The sequence shown here is derived from an EMBL/GenBank/DDBJ whole genome shotgun (WGS) entry which is preliminary data.</text>
</comment>
<accession>A0AAD5QY73</accession>
<reference evidence="1" key="1">
    <citation type="submission" date="2021-06" db="EMBL/GenBank/DDBJ databases">
        <title>Parelaphostrongylus tenuis whole genome reference sequence.</title>
        <authorList>
            <person name="Garwood T.J."/>
            <person name="Larsen P.A."/>
            <person name="Fountain-Jones N.M."/>
            <person name="Garbe J.R."/>
            <person name="Macchietto M.G."/>
            <person name="Kania S.A."/>
            <person name="Gerhold R.W."/>
            <person name="Richards J.E."/>
            <person name="Wolf T.M."/>
        </authorList>
    </citation>
    <scope>NUCLEOTIDE SEQUENCE</scope>
    <source>
        <strain evidence="1">MNPRO001-30</strain>
        <tissue evidence="1">Meninges</tissue>
    </source>
</reference>
<dbReference type="AlphaFoldDB" id="A0AAD5QY73"/>
<dbReference type="EMBL" id="JAHQIW010005443">
    <property type="protein sequence ID" value="KAJ1366024.1"/>
    <property type="molecule type" value="Genomic_DNA"/>
</dbReference>
<evidence type="ECO:0000313" key="2">
    <source>
        <dbReference type="Proteomes" id="UP001196413"/>
    </source>
</evidence>
<sequence>MERGKIENTITFCATSCILVDRTTEALETKGVILFMIPTQKLLRVISELLLHAECEDDDFRTRKMPFAETLPYRCLDQK</sequence>
<keyword evidence="2" id="KW-1185">Reference proteome</keyword>
<organism evidence="1 2">
    <name type="scientific">Parelaphostrongylus tenuis</name>
    <name type="common">Meningeal worm</name>
    <dbReference type="NCBI Taxonomy" id="148309"/>
    <lineage>
        <taxon>Eukaryota</taxon>
        <taxon>Metazoa</taxon>
        <taxon>Ecdysozoa</taxon>
        <taxon>Nematoda</taxon>
        <taxon>Chromadorea</taxon>
        <taxon>Rhabditida</taxon>
        <taxon>Rhabditina</taxon>
        <taxon>Rhabditomorpha</taxon>
        <taxon>Strongyloidea</taxon>
        <taxon>Metastrongylidae</taxon>
        <taxon>Parelaphostrongylus</taxon>
    </lineage>
</organism>
<name>A0AAD5QY73_PARTN</name>